<feature type="signal peptide" evidence="3">
    <location>
        <begin position="1"/>
        <end position="19"/>
    </location>
</feature>
<dbReference type="Gene3D" id="3.20.20.370">
    <property type="entry name" value="Glycoside hydrolase/deacetylase"/>
    <property type="match status" value="1"/>
</dbReference>
<evidence type="ECO:0000313" key="5">
    <source>
        <dbReference type="EMBL" id="QDT43132.1"/>
    </source>
</evidence>
<keyword evidence="6" id="KW-1185">Reference proteome</keyword>
<dbReference type="InterPro" id="IPR051398">
    <property type="entry name" value="Polysacch_Deacetylase"/>
</dbReference>
<sequence precursor="true">MRFLLSLLCLLLMMSTSSATDNPAKSNKTSAHKTLPSAGVILTFDDRNMNQWVKQIPLFQKYNAKVTFFVDHFHTLKSQQIAALKQLQAADHAIGCHGVKHRKAVDYVREHGIERYLQDEISPAVKRMTDAGLKPTAFAYPSSSRNEEIDQALLKTFRHLRGGTGLAPNQRMRDLKPIFVPVDQIKQSGCLIGTGIDYAGTEKRPHYLTEIKDAMDHAKQRGEIVIFYAHNISDNGPGHHLPPKALEEVLAHAQQINLPTLTYDDLP</sequence>
<dbReference type="InterPro" id="IPR011330">
    <property type="entry name" value="Glyco_hydro/deAcase_b/a-brl"/>
</dbReference>
<dbReference type="OrthoDB" id="258610at2"/>
<evidence type="ECO:0000256" key="3">
    <source>
        <dbReference type="SAM" id="SignalP"/>
    </source>
</evidence>
<dbReference type="SUPFAM" id="SSF88713">
    <property type="entry name" value="Glycoside hydrolase/deacetylase"/>
    <property type="match status" value="1"/>
</dbReference>
<dbReference type="EMBL" id="CP036269">
    <property type="protein sequence ID" value="QDT43132.1"/>
    <property type="molecule type" value="Genomic_DNA"/>
</dbReference>
<dbReference type="GO" id="GO:0016810">
    <property type="term" value="F:hydrolase activity, acting on carbon-nitrogen (but not peptide) bonds"/>
    <property type="evidence" value="ECO:0007669"/>
    <property type="project" value="InterPro"/>
</dbReference>
<dbReference type="InterPro" id="IPR002509">
    <property type="entry name" value="NODB_dom"/>
</dbReference>
<proteinExistence type="predicted"/>
<comment type="subcellular location">
    <subcellularLocation>
        <location evidence="1">Secreted</location>
    </subcellularLocation>
</comment>
<dbReference type="AlphaFoldDB" id="A0A517RGZ0"/>
<organism evidence="5 6">
    <name type="scientific">Gimesia alba</name>
    <dbReference type="NCBI Taxonomy" id="2527973"/>
    <lineage>
        <taxon>Bacteria</taxon>
        <taxon>Pseudomonadati</taxon>
        <taxon>Planctomycetota</taxon>
        <taxon>Planctomycetia</taxon>
        <taxon>Planctomycetales</taxon>
        <taxon>Planctomycetaceae</taxon>
        <taxon>Gimesia</taxon>
    </lineage>
</organism>
<gene>
    <name evidence="5" type="ORF">Pan241w_32300</name>
</gene>
<dbReference type="RefSeq" id="WP_145217497.1">
    <property type="nucleotide sequence ID" value="NZ_CP036269.1"/>
</dbReference>
<evidence type="ECO:0000256" key="2">
    <source>
        <dbReference type="ARBA" id="ARBA00022729"/>
    </source>
</evidence>
<dbReference type="Proteomes" id="UP000317171">
    <property type="component" value="Chromosome"/>
</dbReference>
<dbReference type="KEGG" id="gaz:Pan241w_32300"/>
<name>A0A517RGZ0_9PLAN</name>
<protein>
    <submittedName>
        <fullName evidence="5">Polysaccharide deacetylase</fullName>
    </submittedName>
</protein>
<evidence type="ECO:0000259" key="4">
    <source>
        <dbReference type="Pfam" id="PF01522"/>
    </source>
</evidence>
<evidence type="ECO:0000256" key="1">
    <source>
        <dbReference type="ARBA" id="ARBA00004613"/>
    </source>
</evidence>
<keyword evidence="2 3" id="KW-0732">Signal</keyword>
<dbReference type="Pfam" id="PF01522">
    <property type="entry name" value="Polysacc_deac_1"/>
    <property type="match status" value="1"/>
</dbReference>
<dbReference type="PANTHER" id="PTHR34216:SF3">
    <property type="entry name" value="POLY-BETA-1,6-N-ACETYL-D-GLUCOSAMINE N-DEACETYLASE"/>
    <property type="match status" value="1"/>
</dbReference>
<reference evidence="5 6" key="1">
    <citation type="submission" date="2019-02" db="EMBL/GenBank/DDBJ databases">
        <title>Deep-cultivation of Planctomycetes and their phenomic and genomic characterization uncovers novel biology.</title>
        <authorList>
            <person name="Wiegand S."/>
            <person name="Jogler M."/>
            <person name="Boedeker C."/>
            <person name="Pinto D."/>
            <person name="Vollmers J."/>
            <person name="Rivas-Marin E."/>
            <person name="Kohn T."/>
            <person name="Peeters S.H."/>
            <person name="Heuer A."/>
            <person name="Rast P."/>
            <person name="Oberbeckmann S."/>
            <person name="Bunk B."/>
            <person name="Jeske O."/>
            <person name="Meyerdierks A."/>
            <person name="Storesund J.E."/>
            <person name="Kallscheuer N."/>
            <person name="Luecker S."/>
            <person name="Lage O.M."/>
            <person name="Pohl T."/>
            <person name="Merkel B.J."/>
            <person name="Hornburger P."/>
            <person name="Mueller R.-W."/>
            <person name="Bruemmer F."/>
            <person name="Labrenz M."/>
            <person name="Spormann A.M."/>
            <person name="Op den Camp H."/>
            <person name="Overmann J."/>
            <person name="Amann R."/>
            <person name="Jetten M.S.M."/>
            <person name="Mascher T."/>
            <person name="Medema M.H."/>
            <person name="Devos D.P."/>
            <person name="Kaster A.-K."/>
            <person name="Ovreas L."/>
            <person name="Rohde M."/>
            <person name="Galperin M.Y."/>
            <person name="Jogler C."/>
        </authorList>
    </citation>
    <scope>NUCLEOTIDE SEQUENCE [LARGE SCALE GENOMIC DNA]</scope>
    <source>
        <strain evidence="5 6">Pan241w</strain>
    </source>
</reference>
<dbReference type="GO" id="GO:0005576">
    <property type="term" value="C:extracellular region"/>
    <property type="evidence" value="ECO:0007669"/>
    <property type="project" value="UniProtKB-SubCell"/>
</dbReference>
<evidence type="ECO:0000313" key="6">
    <source>
        <dbReference type="Proteomes" id="UP000317171"/>
    </source>
</evidence>
<dbReference type="CDD" id="cd10967">
    <property type="entry name" value="CE4_GLA_like_6s"/>
    <property type="match status" value="1"/>
</dbReference>
<feature type="domain" description="NodB homology" evidence="4">
    <location>
        <begin position="35"/>
        <end position="153"/>
    </location>
</feature>
<dbReference type="PANTHER" id="PTHR34216">
    <property type="match status" value="1"/>
</dbReference>
<feature type="chain" id="PRO_5022104753" evidence="3">
    <location>
        <begin position="20"/>
        <end position="267"/>
    </location>
</feature>
<dbReference type="GO" id="GO:0005975">
    <property type="term" value="P:carbohydrate metabolic process"/>
    <property type="evidence" value="ECO:0007669"/>
    <property type="project" value="InterPro"/>
</dbReference>
<accession>A0A517RGZ0</accession>